<evidence type="ECO:0000313" key="12">
    <source>
        <dbReference type="EMBL" id="KUL40086.1"/>
    </source>
</evidence>
<dbReference type="Pfam" id="PF18019">
    <property type="entry name" value="Cas3_HD"/>
    <property type="match status" value="1"/>
</dbReference>
<dbReference type="RefSeq" id="WP_062702233.1">
    <property type="nucleotide sequence ID" value="NZ_LLZG01000087.1"/>
</dbReference>
<dbReference type="InterPro" id="IPR054712">
    <property type="entry name" value="Cas3-like_dom"/>
</dbReference>
<dbReference type="NCBIfam" id="TIGR01587">
    <property type="entry name" value="cas3_core"/>
    <property type="match status" value="1"/>
</dbReference>
<keyword evidence="6" id="KW-0378">Hydrolase</keyword>
<dbReference type="InterPro" id="IPR001650">
    <property type="entry name" value="Helicase_C-like"/>
</dbReference>
<accession>A0A0X3V9W5</accession>
<gene>
    <name evidence="12" type="ORF">ADL12_14185</name>
</gene>
<dbReference type="GO" id="GO:0051607">
    <property type="term" value="P:defense response to virus"/>
    <property type="evidence" value="ECO:0007669"/>
    <property type="project" value="UniProtKB-KW"/>
</dbReference>
<dbReference type="InterPro" id="IPR006474">
    <property type="entry name" value="Helicase_Cas3_CRISPR-ass_core"/>
</dbReference>
<keyword evidence="7" id="KW-0347">Helicase</keyword>
<dbReference type="InterPro" id="IPR027417">
    <property type="entry name" value="P-loop_NTPase"/>
</dbReference>
<dbReference type="InterPro" id="IPR006483">
    <property type="entry name" value="CRISPR-assoc_Cas3_HD"/>
</dbReference>
<dbReference type="GO" id="GO:0005524">
    <property type="term" value="F:ATP binding"/>
    <property type="evidence" value="ECO:0007669"/>
    <property type="project" value="UniProtKB-KW"/>
</dbReference>
<dbReference type="GO" id="GO:0016787">
    <property type="term" value="F:hydrolase activity"/>
    <property type="evidence" value="ECO:0007669"/>
    <property type="project" value="UniProtKB-KW"/>
</dbReference>
<dbReference type="AlphaFoldDB" id="A0A0X3V9W5"/>
<dbReference type="GO" id="GO:0003724">
    <property type="term" value="F:RNA helicase activity"/>
    <property type="evidence" value="ECO:0007669"/>
    <property type="project" value="TreeGrafter"/>
</dbReference>
<dbReference type="EMBL" id="LLZG01000087">
    <property type="protein sequence ID" value="KUL40086.1"/>
    <property type="molecule type" value="Genomic_DNA"/>
</dbReference>
<evidence type="ECO:0000256" key="9">
    <source>
        <dbReference type="ARBA" id="ARBA00023118"/>
    </source>
</evidence>
<dbReference type="GO" id="GO:0046872">
    <property type="term" value="F:metal ion binding"/>
    <property type="evidence" value="ECO:0007669"/>
    <property type="project" value="UniProtKB-KW"/>
</dbReference>
<evidence type="ECO:0000256" key="10">
    <source>
        <dbReference type="SAM" id="MobiDB-lite"/>
    </source>
</evidence>
<dbReference type="PANTHER" id="PTHR47963">
    <property type="entry name" value="DEAD-BOX ATP-DEPENDENT RNA HELICASE 47, MITOCHONDRIAL"/>
    <property type="match status" value="1"/>
</dbReference>
<evidence type="ECO:0000256" key="7">
    <source>
        <dbReference type="ARBA" id="ARBA00022806"/>
    </source>
</evidence>
<keyword evidence="4" id="KW-0479">Metal-binding</keyword>
<evidence type="ECO:0000313" key="13">
    <source>
        <dbReference type="Proteomes" id="UP000053923"/>
    </source>
</evidence>
<dbReference type="CDD" id="cd09641">
    <property type="entry name" value="Cas3''_I"/>
    <property type="match status" value="1"/>
</dbReference>
<evidence type="ECO:0000256" key="2">
    <source>
        <dbReference type="ARBA" id="ARBA00009046"/>
    </source>
</evidence>
<feature type="non-terminal residue" evidence="12">
    <location>
        <position position="864"/>
    </location>
</feature>
<keyword evidence="5" id="KW-0547">Nucleotide-binding</keyword>
<dbReference type="NCBIfam" id="TIGR01596">
    <property type="entry name" value="cas3_HD"/>
    <property type="match status" value="1"/>
</dbReference>
<dbReference type="Gene3D" id="1.10.3210.30">
    <property type="match status" value="1"/>
</dbReference>
<dbReference type="OrthoDB" id="9810236at2"/>
<dbReference type="GO" id="GO:0004518">
    <property type="term" value="F:nuclease activity"/>
    <property type="evidence" value="ECO:0007669"/>
    <property type="project" value="UniProtKB-KW"/>
</dbReference>
<dbReference type="Pfam" id="PF22590">
    <property type="entry name" value="Cas3-like_C_2"/>
    <property type="match status" value="1"/>
</dbReference>
<reference evidence="13" key="1">
    <citation type="submission" date="2015-10" db="EMBL/GenBank/DDBJ databases">
        <authorList>
            <person name="Ju K.-S."/>
            <person name="Doroghazi J.R."/>
            <person name="Metcalf W.W."/>
        </authorList>
    </citation>
    <scope>NUCLEOTIDE SEQUENCE [LARGE SCALE GENOMIC DNA]</scope>
    <source>
        <strain evidence="13">NRRL 3151</strain>
    </source>
</reference>
<keyword evidence="3" id="KW-0540">Nuclease</keyword>
<protein>
    <recommendedName>
        <fullName evidence="11">HD Cas3-type domain-containing protein</fullName>
    </recommendedName>
</protein>
<evidence type="ECO:0000259" key="11">
    <source>
        <dbReference type="PROSITE" id="PS51643"/>
    </source>
</evidence>
<evidence type="ECO:0000256" key="6">
    <source>
        <dbReference type="ARBA" id="ARBA00022801"/>
    </source>
</evidence>
<dbReference type="Proteomes" id="UP000053923">
    <property type="component" value="Unassembled WGS sequence"/>
</dbReference>
<keyword evidence="9" id="KW-0051">Antiviral defense</keyword>
<feature type="region of interest" description="Disordered" evidence="10">
    <location>
        <begin position="385"/>
        <end position="416"/>
    </location>
</feature>
<proteinExistence type="inferred from homology"/>
<dbReference type="SUPFAM" id="SSF52540">
    <property type="entry name" value="P-loop containing nucleoside triphosphate hydrolases"/>
    <property type="match status" value="1"/>
</dbReference>
<evidence type="ECO:0000256" key="5">
    <source>
        <dbReference type="ARBA" id="ARBA00022741"/>
    </source>
</evidence>
<comment type="similarity">
    <text evidence="1">In the N-terminal section; belongs to the CRISPR-associated nuclease Cas3-HD family.</text>
</comment>
<keyword evidence="8" id="KW-0067">ATP-binding</keyword>
<feature type="compositionally biased region" description="Acidic residues" evidence="10">
    <location>
        <begin position="395"/>
        <end position="404"/>
    </location>
</feature>
<dbReference type="SMART" id="SM00490">
    <property type="entry name" value="HELICc"/>
    <property type="match status" value="1"/>
</dbReference>
<dbReference type="InterPro" id="IPR050547">
    <property type="entry name" value="DEAD_box_RNA_helicases"/>
</dbReference>
<dbReference type="PROSITE" id="PS51643">
    <property type="entry name" value="HD_CAS3"/>
    <property type="match status" value="1"/>
</dbReference>
<feature type="domain" description="HD Cas3-type" evidence="11">
    <location>
        <begin position="26"/>
        <end position="222"/>
    </location>
</feature>
<sequence length="864" mass="94034">MGVVEESRLEGLDLCLWGKYCKSCKPHGVIYPVLFHMLDVAALAGELWDQMLVAAQRSVIAAGLGVSEAEARRLVMFVAGLHDLGKVSRFQACEPMPWARVTDELQADTQGWRLVRHERASMHVLVGLLAEMGYGCQDDAGPAVRMAQIAGGHHGRFLQLDVHGAAGARRVQADLGGRLWQRMRSKYAAQLRYLTGADVVPPQVSSPAAVLMTGLVMVADRLASQQRVWLPRARMPAYGAAQHFAWARWMAPQVVEQSQLARVALPPRPFSAVHGLPGPNPLQASVLEGLLPAAGERGAGILLVTDGTGAGKTVTALEAARILNQACGTQGICYLLPTTATADAAYDTLCAYVRAHCPTPAALTLVHNHSWRNAAYTDRMLAPGDAATCTGDDPHPDDEDDDDLLLPAQDSAAGGGERRWVPDGWLRGWDRALLAQFTVATVDQALMAALPVRYNALRMLALSGRCVVVDEAHALTSFSRRILARLLHWLGVLRAPVVVLSATLPGQVARELVCSYLAGAGHRRRELAARESEFTVPYPGWLFADAATARTTVISAAARSAHTAAQRRTLTVRLRPVRYQRLGTPERRVKPGERLAHITAAIGPVARLGGCAVVVCATVADAQDTYRHLKQALNWPGGPHELLLLHARFPGHRLEQALTEVRRSLGPAGPRPERLVVVTTSLLELSLNIDTDILVSDLTSLARLIQRAGRLWRFEQAWQRERPPGVSARPAWIQASGSRLTVLHPIGLDRDTELPESWAAADTPYLLHATAHLLADPGHRQLTLPEQAQHLVELVHQSGEPATWSTTLATLHDQHLAAERAEQHTSNVHLIPPHDRVASLADLHRQRLTAAQAATRPHDRPRRV</sequence>
<dbReference type="PANTHER" id="PTHR47963:SF9">
    <property type="entry name" value="CRISPR-ASSOCIATED ENDONUCLEASE_HELICASE CAS3"/>
    <property type="match status" value="1"/>
</dbReference>
<organism evidence="12 13">
    <name type="scientific">Streptomyces regalis</name>
    <dbReference type="NCBI Taxonomy" id="68262"/>
    <lineage>
        <taxon>Bacteria</taxon>
        <taxon>Bacillati</taxon>
        <taxon>Actinomycetota</taxon>
        <taxon>Actinomycetes</taxon>
        <taxon>Kitasatosporales</taxon>
        <taxon>Streptomycetaceae</taxon>
        <taxon>Streptomyces</taxon>
    </lineage>
</organism>
<evidence type="ECO:0000256" key="8">
    <source>
        <dbReference type="ARBA" id="ARBA00022840"/>
    </source>
</evidence>
<dbReference type="Gene3D" id="3.40.50.300">
    <property type="entry name" value="P-loop containing nucleotide triphosphate hydrolases"/>
    <property type="match status" value="2"/>
</dbReference>
<dbReference type="GO" id="GO:0003723">
    <property type="term" value="F:RNA binding"/>
    <property type="evidence" value="ECO:0007669"/>
    <property type="project" value="TreeGrafter"/>
</dbReference>
<evidence type="ECO:0000256" key="4">
    <source>
        <dbReference type="ARBA" id="ARBA00022723"/>
    </source>
</evidence>
<evidence type="ECO:0000256" key="1">
    <source>
        <dbReference type="ARBA" id="ARBA00006847"/>
    </source>
</evidence>
<name>A0A0X3V9W5_9ACTN</name>
<dbReference type="InterPro" id="IPR038257">
    <property type="entry name" value="CRISPR-assoc_Cas3_HD_sf"/>
</dbReference>
<evidence type="ECO:0000256" key="3">
    <source>
        <dbReference type="ARBA" id="ARBA00022722"/>
    </source>
</evidence>
<comment type="caution">
    <text evidence="12">The sequence shown here is derived from an EMBL/GenBank/DDBJ whole genome shotgun (WGS) entry which is preliminary data.</text>
</comment>
<keyword evidence="13" id="KW-1185">Reference proteome</keyword>
<comment type="similarity">
    <text evidence="2">In the central section; belongs to the CRISPR-associated helicase Cas3 family.</text>
</comment>